<dbReference type="InterPro" id="IPR036928">
    <property type="entry name" value="AS_sf"/>
</dbReference>
<dbReference type="OrthoDB" id="8872210at2"/>
<sequence>MSFLYRSAFALAGDIKAGRASAVDAVEFFLGRIDTHNGALNAVIAVNPEAARQRAREADAAAARGEDWGALHGVPLTIKDAFATGDLPTVAGIAERAGRTAAENAVAVQRYLDAGAILLGKTNVPFMSADLQSYNDVYGTTNNPWAKNRTCGGSSGGAAAALAAGLTPLELGSDIGGSIRTPSHFNGVFGHKSSYGLISLLGHIPPAEGLLREPDLSVAGPLATSVADLEQALALLLGPAASIAGPCAGAPALAPARFREPGELRVAVWADDPFCPVHPAVRAHILAAAETLEELGAQVDREARPAFDAQANHENYTMLMLSILGADMPAAVREQAAAAVAAAAPEDMSEPLLQLRGIALSHRDWLREDERRQRTRRAWADFFKDFDVLLCPCAHVPAFPHDHSEPMQARTLEVDGQARPYTEILRWAGLTLNAYLPATAVPLGITDDGLPVGCQIAGPYLGDRTALAVAALLEQHHRAFVPPPGYAG</sequence>
<gene>
    <name evidence="2" type="ORF">HRUBRA_01451</name>
</gene>
<dbReference type="EC" id="6.3.5.6" evidence="2"/>
<proteinExistence type="predicted"/>
<dbReference type="RefSeq" id="WP_035514859.1">
    <property type="nucleotide sequence ID" value="NZ_KN234751.1"/>
</dbReference>
<dbReference type="SUPFAM" id="SSF75304">
    <property type="entry name" value="Amidase signature (AS) enzymes"/>
    <property type="match status" value="1"/>
</dbReference>
<evidence type="ECO:0000313" key="2">
    <source>
        <dbReference type="EMBL" id="KGE03946.1"/>
    </source>
</evidence>
<dbReference type="InterPro" id="IPR052739">
    <property type="entry name" value="FAAH2"/>
</dbReference>
<dbReference type="GO" id="GO:0050567">
    <property type="term" value="F:glutaminyl-tRNA synthase (glutamine-hydrolyzing) activity"/>
    <property type="evidence" value="ECO:0007669"/>
    <property type="project" value="UniProtKB-EC"/>
</dbReference>
<dbReference type="EC" id="6.3.5.7" evidence="2"/>
<dbReference type="PANTHER" id="PTHR43372:SF4">
    <property type="entry name" value="FATTY-ACID AMIDE HYDROLASE 2"/>
    <property type="match status" value="1"/>
</dbReference>
<dbReference type="NCBIfam" id="NF004816">
    <property type="entry name" value="PRK06170.1"/>
    <property type="match status" value="1"/>
</dbReference>
<dbReference type="STRING" id="1265313.HRUBRA_01451"/>
<evidence type="ECO:0000313" key="3">
    <source>
        <dbReference type="Proteomes" id="UP000029640"/>
    </source>
</evidence>
<dbReference type="Gene3D" id="3.90.1300.10">
    <property type="entry name" value="Amidase signature (AS) domain"/>
    <property type="match status" value="1"/>
</dbReference>
<accession>A0A095XW74</accession>
<dbReference type="eggNOG" id="COG0154">
    <property type="taxonomic scope" value="Bacteria"/>
</dbReference>
<organism evidence="2 3">
    <name type="scientific">Pseudohaliea rubra DSM 19751</name>
    <dbReference type="NCBI Taxonomy" id="1265313"/>
    <lineage>
        <taxon>Bacteria</taxon>
        <taxon>Pseudomonadati</taxon>
        <taxon>Pseudomonadota</taxon>
        <taxon>Gammaproteobacteria</taxon>
        <taxon>Cellvibrionales</taxon>
        <taxon>Halieaceae</taxon>
        <taxon>Pseudohaliea</taxon>
    </lineage>
</organism>
<dbReference type="AlphaFoldDB" id="A0A095XW74"/>
<dbReference type="GO" id="GO:0016740">
    <property type="term" value="F:transferase activity"/>
    <property type="evidence" value="ECO:0007669"/>
    <property type="project" value="UniProtKB-KW"/>
</dbReference>
<dbReference type="GO" id="GO:0012505">
    <property type="term" value="C:endomembrane system"/>
    <property type="evidence" value="ECO:0007669"/>
    <property type="project" value="TreeGrafter"/>
</dbReference>
<dbReference type="Proteomes" id="UP000029640">
    <property type="component" value="Unassembled WGS sequence"/>
</dbReference>
<dbReference type="GO" id="GO:0050566">
    <property type="term" value="F:asparaginyl-tRNA synthase (glutamine-hydrolyzing) activity"/>
    <property type="evidence" value="ECO:0007669"/>
    <property type="project" value="UniProtKB-EC"/>
</dbReference>
<dbReference type="PIRSF" id="PIRSF001221">
    <property type="entry name" value="Amidase_fungi"/>
    <property type="match status" value="1"/>
</dbReference>
<dbReference type="PANTHER" id="PTHR43372">
    <property type="entry name" value="FATTY-ACID AMIDE HYDROLASE"/>
    <property type="match status" value="1"/>
</dbReference>
<protein>
    <submittedName>
        <fullName evidence="2">Aspartyl-tRNA(Asn) amidotransferase subunit A</fullName>
        <ecNumber evidence="2">6.3.5.6</ecNumber>
        <ecNumber evidence="2">6.3.5.7</ecNumber>
    </submittedName>
</protein>
<keyword evidence="3" id="KW-1185">Reference proteome</keyword>
<comment type="caution">
    <text evidence="2">The sequence shown here is derived from an EMBL/GenBank/DDBJ whole genome shotgun (WGS) entry which is preliminary data.</text>
</comment>
<dbReference type="InterPro" id="IPR023631">
    <property type="entry name" value="Amidase_dom"/>
</dbReference>
<feature type="domain" description="Amidase" evidence="1">
    <location>
        <begin position="24"/>
        <end position="466"/>
    </location>
</feature>
<keyword evidence="2" id="KW-0436">Ligase</keyword>
<dbReference type="Pfam" id="PF01425">
    <property type="entry name" value="Amidase"/>
    <property type="match status" value="1"/>
</dbReference>
<keyword evidence="2" id="KW-0808">Transferase</keyword>
<evidence type="ECO:0000259" key="1">
    <source>
        <dbReference type="Pfam" id="PF01425"/>
    </source>
</evidence>
<dbReference type="HOGENOM" id="CLU_009600_0_4_6"/>
<name>A0A095XW74_9GAMM</name>
<reference evidence="2 3" key="1">
    <citation type="journal article" date="2014" name="Genome Announc.">
        <title>Genome Sequence of Gammaproteobacterial Pseudohaliea rubra Type Strain DSM 19751, Isolated from Coastal Seawater of the Mediterranean Sea.</title>
        <authorList>
            <person name="Spring S."/>
            <person name="Fiebig A."/>
            <person name="Riedel T."/>
            <person name="Goker M."/>
            <person name="Klenk H.P."/>
        </authorList>
    </citation>
    <scope>NUCLEOTIDE SEQUENCE [LARGE SCALE GENOMIC DNA]</scope>
    <source>
        <strain evidence="2 3">DSM 19751</strain>
    </source>
</reference>
<dbReference type="EMBL" id="AUVB01000042">
    <property type="protein sequence ID" value="KGE03946.1"/>
    <property type="molecule type" value="Genomic_DNA"/>
</dbReference>